<accession>A0A316VA45</accession>
<dbReference type="AlphaFoldDB" id="A0A316VA45"/>
<sequence>MPADYFKAYGKEIDLNRTPSPEPNEMVEPNPPATLHTPQRLIKVPNSKKKKKKLQGPRTEVGKQAIAIARASGHEIGSQEYEQIYKHHYYKIRKSLGSKIYDPKKGDPETQLKAFKEKMVEKSRTYRKRIYERKEAGQMTEADIRYFEKSREGGLKRYWRNPELSREKANERHRKAYRNDPQNARDKAAKRRKISKPKDSPAQSQPTSPSA</sequence>
<dbReference type="EMBL" id="KZ819604">
    <property type="protein sequence ID" value="PWN34340.1"/>
    <property type="molecule type" value="Genomic_DNA"/>
</dbReference>
<keyword evidence="3" id="KW-1185">Reference proteome</keyword>
<organism evidence="2 3">
    <name type="scientific">Meira miltonrushii</name>
    <dbReference type="NCBI Taxonomy" id="1280837"/>
    <lineage>
        <taxon>Eukaryota</taxon>
        <taxon>Fungi</taxon>
        <taxon>Dikarya</taxon>
        <taxon>Basidiomycota</taxon>
        <taxon>Ustilaginomycotina</taxon>
        <taxon>Exobasidiomycetes</taxon>
        <taxon>Exobasidiales</taxon>
        <taxon>Brachybasidiaceae</taxon>
        <taxon>Meira</taxon>
    </lineage>
</organism>
<gene>
    <name evidence="2" type="ORF">FA14DRAFT_180964</name>
</gene>
<protein>
    <submittedName>
        <fullName evidence="2">Uncharacterized protein</fullName>
    </submittedName>
</protein>
<proteinExistence type="predicted"/>
<dbReference type="Proteomes" id="UP000245771">
    <property type="component" value="Unassembled WGS sequence"/>
</dbReference>
<dbReference type="RefSeq" id="XP_025354642.1">
    <property type="nucleotide sequence ID" value="XM_025501048.1"/>
</dbReference>
<dbReference type="InParanoid" id="A0A316VA45"/>
<evidence type="ECO:0000313" key="2">
    <source>
        <dbReference type="EMBL" id="PWN34340.1"/>
    </source>
</evidence>
<feature type="region of interest" description="Disordered" evidence="1">
    <location>
        <begin position="9"/>
        <end position="38"/>
    </location>
</feature>
<evidence type="ECO:0000256" key="1">
    <source>
        <dbReference type="SAM" id="MobiDB-lite"/>
    </source>
</evidence>
<feature type="region of interest" description="Disordered" evidence="1">
    <location>
        <begin position="157"/>
        <end position="211"/>
    </location>
</feature>
<feature type="compositionally biased region" description="Low complexity" evidence="1">
    <location>
        <begin position="200"/>
        <end position="211"/>
    </location>
</feature>
<evidence type="ECO:0000313" key="3">
    <source>
        <dbReference type="Proteomes" id="UP000245771"/>
    </source>
</evidence>
<reference evidence="2 3" key="1">
    <citation type="journal article" date="2018" name="Mol. Biol. Evol.">
        <title>Broad Genomic Sampling Reveals a Smut Pathogenic Ancestry of the Fungal Clade Ustilaginomycotina.</title>
        <authorList>
            <person name="Kijpornyongpan T."/>
            <person name="Mondo S.J."/>
            <person name="Barry K."/>
            <person name="Sandor L."/>
            <person name="Lee J."/>
            <person name="Lipzen A."/>
            <person name="Pangilinan J."/>
            <person name="LaButti K."/>
            <person name="Hainaut M."/>
            <person name="Henrissat B."/>
            <person name="Grigoriev I.V."/>
            <person name="Spatafora J.W."/>
            <person name="Aime M.C."/>
        </authorList>
    </citation>
    <scope>NUCLEOTIDE SEQUENCE [LARGE SCALE GENOMIC DNA]</scope>
    <source>
        <strain evidence="2 3">MCA 3882</strain>
    </source>
</reference>
<name>A0A316VA45_9BASI</name>
<dbReference type="GeneID" id="37022829"/>